<name>A0ABV2EZG9_9BACL</name>
<evidence type="ECO:0000313" key="1">
    <source>
        <dbReference type="EMBL" id="MET3544909.1"/>
    </source>
</evidence>
<keyword evidence="2" id="KW-1185">Reference proteome</keyword>
<gene>
    <name evidence="1" type="ORF">ABID47_001503</name>
</gene>
<comment type="caution">
    <text evidence="1">The sequence shown here is derived from an EMBL/GenBank/DDBJ whole genome shotgun (WGS) entry which is preliminary data.</text>
</comment>
<reference evidence="1 2" key="1">
    <citation type="submission" date="2024-06" db="EMBL/GenBank/DDBJ databases">
        <title>Genomic Encyclopedia of Type Strains, Phase IV (KMG-IV): sequencing the most valuable type-strain genomes for metagenomic binning, comparative biology and taxonomic classification.</title>
        <authorList>
            <person name="Goeker M."/>
        </authorList>
    </citation>
    <scope>NUCLEOTIDE SEQUENCE [LARGE SCALE GENOMIC DNA]</scope>
    <source>
        <strain evidence="1 2">DSM 17253</strain>
    </source>
</reference>
<evidence type="ECO:0000313" key="2">
    <source>
        <dbReference type="Proteomes" id="UP001549098"/>
    </source>
</evidence>
<proteinExistence type="predicted"/>
<dbReference type="EMBL" id="JBEPLV010000001">
    <property type="protein sequence ID" value="MET3544909.1"/>
    <property type="molecule type" value="Genomic_DNA"/>
</dbReference>
<organism evidence="1 2">
    <name type="scientific">Paenibacillus favisporus</name>
    <dbReference type="NCBI Taxonomy" id="221028"/>
    <lineage>
        <taxon>Bacteria</taxon>
        <taxon>Bacillati</taxon>
        <taxon>Bacillota</taxon>
        <taxon>Bacilli</taxon>
        <taxon>Bacillales</taxon>
        <taxon>Paenibacillaceae</taxon>
        <taxon>Paenibacillus</taxon>
    </lineage>
</organism>
<accession>A0ABV2EZG9</accession>
<sequence length="66" mass="7730">MNFKKQESFTSLQCLLQPLPRPILRYVLLIFSFLNLKAWFQNFICLSKRLSVQVLVLSFGQLVPIT</sequence>
<protein>
    <submittedName>
        <fullName evidence="1">Uncharacterized protein</fullName>
    </submittedName>
</protein>
<dbReference type="Proteomes" id="UP001549098">
    <property type="component" value="Unassembled WGS sequence"/>
</dbReference>